<accession>A0ABN4I0H3</accession>
<reference evidence="3" key="1">
    <citation type="journal article" date="2015" name="Genome Announc.">
        <title>Complete Genome Sequence of Herbaspirillum hiltneri N3 (DSM 17495), Isolated from Surface-Sterilized Wheat Roots.</title>
        <authorList>
            <person name="Guizelini D."/>
            <person name="Saizaki P.M."/>
            <person name="Coimbra N.A."/>
            <person name="Weiss V.A."/>
            <person name="Faoro H."/>
            <person name="Sfeir M.Z."/>
            <person name="Baura V.A."/>
            <person name="Monteiro R.A."/>
            <person name="Chubatsu L.S."/>
            <person name="Souza E.M."/>
            <person name="Cruz L.M."/>
            <person name="Pedrosa F.O."/>
            <person name="Raittz R.T."/>
            <person name="Marchaukoski J.N."/>
            <person name="Steffens M.B."/>
        </authorList>
    </citation>
    <scope>NUCLEOTIDE SEQUENCE [LARGE SCALE GENOMIC DNA]</scope>
    <source>
        <strain evidence="3">N3</strain>
    </source>
</reference>
<dbReference type="InterPro" id="IPR036380">
    <property type="entry name" value="Isochorismatase-like_sf"/>
</dbReference>
<protein>
    <submittedName>
        <fullName evidence="2">Isochorismatase</fullName>
    </submittedName>
</protein>
<dbReference type="RefSeq" id="WP_053198289.1">
    <property type="nucleotide sequence ID" value="NZ_CP011409.1"/>
</dbReference>
<dbReference type="Proteomes" id="UP000063429">
    <property type="component" value="Chromosome"/>
</dbReference>
<dbReference type="PANTHER" id="PTHR14119:SF3">
    <property type="entry name" value="ISOCHORISMATASE DOMAIN-CONTAINING PROTEIN 2"/>
    <property type="match status" value="1"/>
</dbReference>
<dbReference type="PANTHER" id="PTHR14119">
    <property type="entry name" value="HYDROLASE"/>
    <property type="match status" value="1"/>
</dbReference>
<dbReference type="InterPro" id="IPR000868">
    <property type="entry name" value="Isochorismatase-like_dom"/>
</dbReference>
<organism evidence="2 3">
    <name type="scientific">Herbaspirillum hiltneri N3</name>
    <dbReference type="NCBI Taxonomy" id="1262470"/>
    <lineage>
        <taxon>Bacteria</taxon>
        <taxon>Pseudomonadati</taxon>
        <taxon>Pseudomonadota</taxon>
        <taxon>Betaproteobacteria</taxon>
        <taxon>Burkholderiales</taxon>
        <taxon>Oxalobacteraceae</taxon>
        <taxon>Herbaspirillum</taxon>
    </lineage>
</organism>
<dbReference type="InterPro" id="IPR050993">
    <property type="entry name" value="Isochorismatase_domain"/>
</dbReference>
<dbReference type="Gene3D" id="3.40.50.850">
    <property type="entry name" value="Isochorismatase-like"/>
    <property type="match status" value="1"/>
</dbReference>
<proteinExistence type="predicted"/>
<evidence type="ECO:0000313" key="3">
    <source>
        <dbReference type="Proteomes" id="UP000063429"/>
    </source>
</evidence>
<name>A0ABN4I0H3_9BURK</name>
<evidence type="ECO:0000259" key="1">
    <source>
        <dbReference type="Pfam" id="PF00857"/>
    </source>
</evidence>
<dbReference type="EMBL" id="CP011409">
    <property type="protein sequence ID" value="AKZ63584.1"/>
    <property type="molecule type" value="Genomic_DNA"/>
</dbReference>
<sequence>MLINANESALLIIDVQEKLMPAIHDDANVLAQNIRLATIASLLGLPVIATEQTPEKLGPNHPDIKRLCDRTLSKTRFDACVDGLPATFLPACKEVVISGCETHVCLLQTAMTLLQNGYRVWVVTDATGSRKTADRDAAFARLAQAGADLVTLEMVAFEWMRDSRHPLFREVLKLIK</sequence>
<dbReference type="SUPFAM" id="SSF52499">
    <property type="entry name" value="Isochorismatase-like hydrolases"/>
    <property type="match status" value="1"/>
</dbReference>
<gene>
    <name evidence="2" type="ORF">F506_13740</name>
</gene>
<feature type="domain" description="Isochorismatase-like" evidence="1">
    <location>
        <begin position="8"/>
        <end position="153"/>
    </location>
</feature>
<evidence type="ECO:0000313" key="2">
    <source>
        <dbReference type="EMBL" id="AKZ63584.1"/>
    </source>
</evidence>
<dbReference type="Pfam" id="PF00857">
    <property type="entry name" value="Isochorismatase"/>
    <property type="match status" value="1"/>
</dbReference>
<keyword evidence="3" id="KW-1185">Reference proteome</keyword>